<proteinExistence type="predicted"/>
<gene>
    <name evidence="2" type="ORF">IFR04_012086</name>
</gene>
<feature type="region of interest" description="Disordered" evidence="1">
    <location>
        <begin position="1"/>
        <end position="61"/>
    </location>
</feature>
<evidence type="ECO:0000313" key="3">
    <source>
        <dbReference type="Proteomes" id="UP000664132"/>
    </source>
</evidence>
<accession>A0A8H7T9H3</accession>
<reference evidence="2" key="1">
    <citation type="submission" date="2021-02" db="EMBL/GenBank/DDBJ databases">
        <title>Genome sequence Cadophora malorum strain M34.</title>
        <authorList>
            <person name="Stefanovic E."/>
            <person name="Vu D."/>
            <person name="Scully C."/>
            <person name="Dijksterhuis J."/>
            <person name="Roader J."/>
            <person name="Houbraken J."/>
        </authorList>
    </citation>
    <scope>NUCLEOTIDE SEQUENCE</scope>
    <source>
        <strain evidence="2">M34</strain>
    </source>
</reference>
<dbReference type="AlphaFoldDB" id="A0A8H7T9H3"/>
<protein>
    <submittedName>
        <fullName evidence="2">Uncharacterized protein</fullName>
    </submittedName>
</protein>
<comment type="caution">
    <text evidence="2">The sequence shown here is derived from an EMBL/GenBank/DDBJ whole genome shotgun (WGS) entry which is preliminary data.</text>
</comment>
<feature type="compositionally biased region" description="Basic residues" evidence="1">
    <location>
        <begin position="410"/>
        <end position="422"/>
    </location>
</feature>
<feature type="compositionally biased region" description="Basic residues" evidence="1">
    <location>
        <begin position="439"/>
        <end position="448"/>
    </location>
</feature>
<feature type="compositionally biased region" description="Acidic residues" evidence="1">
    <location>
        <begin position="200"/>
        <end position="227"/>
    </location>
</feature>
<evidence type="ECO:0000313" key="2">
    <source>
        <dbReference type="EMBL" id="KAG4414773.1"/>
    </source>
</evidence>
<dbReference type="OrthoDB" id="5422861at2759"/>
<sequence>MGKEKGKAGRKETKLAVKNLNQESKIPGMPKPPRPEKKAKKLLSRETSAMESSAPTSSAFPLPIGHTKPLIKAPQHAKWPALFKKHLGVLESHVRALDRVMANIKNEMVDLPEKEKLDFELGEKGNWRIICGMMDRAREALTTARTAAEGIIPKRHLQDKKGLGIVGTTFERLEPKLDQKAAELGYNPAGKGKLGRNPNDVDEDGDSEMTDASDSSDDSDDSEEEGSEHDGVKENADFIQLSIGSKIPRLGAITNGTKPAEEEGASAVESNPYFVIDVEPTPVNLKPAEPKKSRKQLKEEETLARKAAREAKKAAYEASKLEPPNKPTLQPQAEPESEVDFAALEASLQAEIVAATKAQEDEAKEEKKLKKKRRRSSGVDDEVVEKKIKLDKKENKRKADEGVDSVEVKKAKKEKKDKKEKKRKAEDSADAEEVEEGMKKKRKHKGDA</sequence>
<dbReference type="EMBL" id="JAFJYH010000249">
    <property type="protein sequence ID" value="KAG4414773.1"/>
    <property type="molecule type" value="Genomic_DNA"/>
</dbReference>
<organism evidence="2 3">
    <name type="scientific">Cadophora malorum</name>
    <dbReference type="NCBI Taxonomy" id="108018"/>
    <lineage>
        <taxon>Eukaryota</taxon>
        <taxon>Fungi</taxon>
        <taxon>Dikarya</taxon>
        <taxon>Ascomycota</taxon>
        <taxon>Pezizomycotina</taxon>
        <taxon>Leotiomycetes</taxon>
        <taxon>Helotiales</taxon>
        <taxon>Ploettnerulaceae</taxon>
        <taxon>Cadophora</taxon>
    </lineage>
</organism>
<feature type="region of interest" description="Disordered" evidence="1">
    <location>
        <begin position="356"/>
        <end position="448"/>
    </location>
</feature>
<name>A0A8H7T9H3_9HELO</name>
<feature type="compositionally biased region" description="Basic and acidic residues" evidence="1">
    <location>
        <begin position="288"/>
        <end position="315"/>
    </location>
</feature>
<feature type="compositionally biased region" description="Basic and acidic residues" evidence="1">
    <location>
        <begin position="358"/>
        <end position="368"/>
    </location>
</feature>
<evidence type="ECO:0000256" key="1">
    <source>
        <dbReference type="SAM" id="MobiDB-lite"/>
    </source>
</evidence>
<keyword evidence="3" id="KW-1185">Reference proteome</keyword>
<feature type="compositionally biased region" description="Basic and acidic residues" evidence="1">
    <location>
        <begin position="384"/>
        <end position="409"/>
    </location>
</feature>
<dbReference type="Proteomes" id="UP000664132">
    <property type="component" value="Unassembled WGS sequence"/>
</dbReference>
<feature type="compositionally biased region" description="Basic and acidic residues" evidence="1">
    <location>
        <begin position="1"/>
        <end position="15"/>
    </location>
</feature>
<feature type="compositionally biased region" description="Polar residues" evidence="1">
    <location>
        <begin position="45"/>
        <end position="59"/>
    </location>
</feature>
<feature type="region of interest" description="Disordered" evidence="1">
    <location>
        <begin position="185"/>
        <end position="338"/>
    </location>
</feature>